<dbReference type="EMBL" id="PQWO01000001">
    <property type="protein sequence ID" value="PZD75101.1"/>
    <property type="molecule type" value="Genomic_DNA"/>
</dbReference>
<evidence type="ECO:0000256" key="1">
    <source>
        <dbReference type="SAM" id="SignalP"/>
    </source>
</evidence>
<keyword evidence="3" id="KW-0326">Glycosidase</keyword>
<dbReference type="PANTHER" id="PTHR43308">
    <property type="entry name" value="OUTER MEMBRANE PROTEIN ALPHA-RELATED"/>
    <property type="match status" value="1"/>
</dbReference>
<dbReference type="PANTHER" id="PTHR43308:SF5">
    <property type="entry name" value="S-LAYER PROTEIN _ PEPTIDOGLYCAN ENDO-BETA-N-ACETYLGLUCOSAMINIDASE"/>
    <property type="match status" value="1"/>
</dbReference>
<dbReference type="InterPro" id="IPR051465">
    <property type="entry name" value="Cell_Envelope_Struct_Comp"/>
</dbReference>
<dbReference type="PROSITE" id="PS51272">
    <property type="entry name" value="SLH"/>
    <property type="match status" value="3"/>
</dbReference>
<evidence type="ECO:0000313" key="3">
    <source>
        <dbReference type="EMBL" id="PZD75101.1"/>
    </source>
</evidence>
<gene>
    <name evidence="3" type="ORF">C1752_00327</name>
</gene>
<keyword evidence="1" id="KW-0732">Signal</keyword>
<keyword evidence="4" id="KW-1185">Reference proteome</keyword>
<evidence type="ECO:0000313" key="4">
    <source>
        <dbReference type="Proteomes" id="UP000248857"/>
    </source>
</evidence>
<feature type="chain" id="PRO_5016169279" evidence="1">
    <location>
        <begin position="26"/>
        <end position="418"/>
    </location>
</feature>
<keyword evidence="3" id="KW-0378">Hydrolase</keyword>
<name>A0A2W1K5C4_9CYAN</name>
<evidence type="ECO:0000259" key="2">
    <source>
        <dbReference type="PROSITE" id="PS51272"/>
    </source>
</evidence>
<dbReference type="AlphaFoldDB" id="A0A2W1K5C4"/>
<dbReference type="RefSeq" id="WP_110984306.1">
    <property type="nucleotide sequence ID" value="NZ_CAWNWM010000001.1"/>
</dbReference>
<accession>A0A2W1K5C4</accession>
<dbReference type="Proteomes" id="UP000248857">
    <property type="component" value="Unassembled WGS sequence"/>
</dbReference>
<feature type="domain" description="SLH" evidence="2">
    <location>
        <begin position="90"/>
        <end position="149"/>
    </location>
</feature>
<proteinExistence type="predicted"/>
<comment type="caution">
    <text evidence="3">The sequence shown here is derived from an EMBL/GenBank/DDBJ whole genome shotgun (WGS) entry which is preliminary data.</text>
</comment>
<dbReference type="GO" id="GO:0008810">
    <property type="term" value="F:cellulase activity"/>
    <property type="evidence" value="ECO:0007669"/>
    <property type="project" value="UniProtKB-EC"/>
</dbReference>
<reference evidence="3 4" key="1">
    <citation type="journal article" date="2018" name="Sci. Rep.">
        <title>A novel species of the marine cyanobacterium Acaryochloris with a unique pigment content and lifestyle.</title>
        <authorList>
            <person name="Partensky F."/>
            <person name="Six C."/>
            <person name="Ratin M."/>
            <person name="Garczarek L."/>
            <person name="Vaulot D."/>
            <person name="Probert I."/>
            <person name="Calteau A."/>
            <person name="Gourvil P."/>
            <person name="Marie D."/>
            <person name="Grebert T."/>
            <person name="Bouchier C."/>
            <person name="Le Panse S."/>
            <person name="Gachenot M."/>
            <person name="Rodriguez F."/>
            <person name="Garrido J.L."/>
        </authorList>
    </citation>
    <scope>NUCLEOTIDE SEQUENCE [LARGE SCALE GENOMIC DNA]</scope>
    <source>
        <strain evidence="3 4">RCC1774</strain>
    </source>
</reference>
<dbReference type="EC" id="3.2.1.4" evidence="3"/>
<feature type="domain" description="SLH" evidence="2">
    <location>
        <begin position="26"/>
        <end position="89"/>
    </location>
</feature>
<dbReference type="Pfam" id="PF00395">
    <property type="entry name" value="SLH"/>
    <property type="match status" value="3"/>
</dbReference>
<protein>
    <submittedName>
        <fullName evidence="3">Endoglucanase</fullName>
        <ecNumber evidence="3">3.2.1.4</ecNumber>
    </submittedName>
</protein>
<dbReference type="InterPro" id="IPR001119">
    <property type="entry name" value="SLH_dom"/>
</dbReference>
<sequence length="418" mass="44072">MSSLFRRSAALVGGALVAIATPASAQDASFSDVNFSYWARPFIEELASKDIIKGFPDGSFKPNEPVTRAQFAAIVRQAFDQKAVRRYTAFNDVPSDFWAAPAVRKAYTTGFMSGYPGGKFEPTQRIPRVQALVSLSSGLELESPANTDKMLGMYQDAADIPDYANQGISAATAKGLVVNHPNVKYLNPNQSATRADVAAFVYQALVKQGQLQPIAAGSKTANYIVQATAPSQAAAQPEKPAANQPAGLLVAQGTDIALKYPGNAGTKIVVAPGETYETSLLVAQDITNANGRVLIPADSRIMGRFVPQNINGTTPATQFVADKLMVGNKSYPLNATSNPQVAVNETELKSTDLRTAVTSAAARTAVESALGRPVSVGNVLQNALGTQSPSTANNSVIVIDPNQLTLTTRAGLRVTAQK</sequence>
<dbReference type="OrthoDB" id="9759810at2"/>
<organism evidence="3 4">
    <name type="scientific">Acaryochloris thomasi RCC1774</name>
    <dbReference type="NCBI Taxonomy" id="1764569"/>
    <lineage>
        <taxon>Bacteria</taxon>
        <taxon>Bacillati</taxon>
        <taxon>Cyanobacteriota</taxon>
        <taxon>Cyanophyceae</taxon>
        <taxon>Acaryochloridales</taxon>
        <taxon>Acaryochloridaceae</taxon>
        <taxon>Acaryochloris</taxon>
        <taxon>Acaryochloris thomasi</taxon>
    </lineage>
</organism>
<feature type="domain" description="SLH" evidence="2">
    <location>
        <begin position="151"/>
        <end position="215"/>
    </location>
</feature>
<feature type="signal peptide" evidence="1">
    <location>
        <begin position="1"/>
        <end position="25"/>
    </location>
</feature>